<dbReference type="InterPro" id="IPR048284">
    <property type="entry name" value="EryCIII-like_N"/>
</dbReference>
<dbReference type="InterPro" id="IPR050426">
    <property type="entry name" value="Glycosyltransferase_28"/>
</dbReference>
<dbReference type="SUPFAM" id="SSF53756">
    <property type="entry name" value="UDP-Glycosyltransferase/glycogen phosphorylase"/>
    <property type="match status" value="1"/>
</dbReference>
<name>A0A1V0UM50_STRVN</name>
<dbReference type="NCBIfam" id="TIGR04516">
    <property type="entry name" value="glycosyl_450act"/>
    <property type="match status" value="1"/>
</dbReference>
<dbReference type="Pfam" id="PF06722">
    <property type="entry name" value="EryCIII-like_C"/>
    <property type="match status" value="1"/>
</dbReference>
<dbReference type="GO" id="GO:0017000">
    <property type="term" value="P:antibiotic biosynthetic process"/>
    <property type="evidence" value="ECO:0007669"/>
    <property type="project" value="UniProtKB-KW"/>
</dbReference>
<dbReference type="FunFam" id="3.40.50.2000:FF:000072">
    <property type="entry name" value="Glycosyl transferase"/>
    <property type="match status" value="1"/>
</dbReference>
<keyword evidence="2" id="KW-0328">Glycosyltransferase</keyword>
<feature type="domain" description="Erythromycin biosynthesis protein CIII-like N-terminal" evidence="7">
    <location>
        <begin position="23"/>
        <end position="253"/>
    </location>
</feature>
<keyword evidence="3" id="KW-0808">Transferase</keyword>
<organism evidence="8 9">
    <name type="scientific">Streptomyces violaceoruber</name>
    <dbReference type="NCBI Taxonomy" id="1935"/>
    <lineage>
        <taxon>Bacteria</taxon>
        <taxon>Bacillati</taxon>
        <taxon>Actinomycetota</taxon>
        <taxon>Actinomycetes</taxon>
        <taxon>Kitasatosporales</taxon>
        <taxon>Streptomycetaceae</taxon>
        <taxon>Streptomyces</taxon>
        <taxon>Streptomyces violaceoruber group</taxon>
    </lineage>
</organism>
<dbReference type="STRING" id="1935.B1H20_22650"/>
<dbReference type="RefSeq" id="WP_083193993.1">
    <property type="nucleotide sequence ID" value="NZ_CP020570.1"/>
</dbReference>
<evidence type="ECO:0000259" key="6">
    <source>
        <dbReference type="Pfam" id="PF06722"/>
    </source>
</evidence>
<evidence type="ECO:0000256" key="5">
    <source>
        <dbReference type="SAM" id="MobiDB-lite"/>
    </source>
</evidence>
<dbReference type="EMBL" id="CP020570">
    <property type="protein sequence ID" value="ARF66339.1"/>
    <property type="molecule type" value="Genomic_DNA"/>
</dbReference>
<accession>A0A1V0UM50</accession>
<dbReference type="OrthoDB" id="3863369at2"/>
<protein>
    <submittedName>
        <fullName evidence="8">Uncharacterized protein</fullName>
    </submittedName>
</protein>
<dbReference type="KEGG" id="svu:B1H20_22650"/>
<dbReference type="Pfam" id="PF21036">
    <property type="entry name" value="EryCIII-like_N"/>
    <property type="match status" value="1"/>
</dbReference>
<evidence type="ECO:0000259" key="7">
    <source>
        <dbReference type="Pfam" id="PF21036"/>
    </source>
</evidence>
<evidence type="ECO:0000256" key="3">
    <source>
        <dbReference type="ARBA" id="ARBA00022679"/>
    </source>
</evidence>
<evidence type="ECO:0000256" key="1">
    <source>
        <dbReference type="ARBA" id="ARBA00006962"/>
    </source>
</evidence>
<gene>
    <name evidence="8" type="ORF">B1H20_22650</name>
</gene>
<evidence type="ECO:0000256" key="2">
    <source>
        <dbReference type="ARBA" id="ARBA00022676"/>
    </source>
</evidence>
<sequence>MRVLMLTPPMLKSHLYVLVPLAWALRSAGHEVRVACQPDLTEAITAAGLTAVPVGVSMSEAAEEVSAAGPEAAPPPPGPSAGTPVQSDYGGDDPWAELDSAVNNFLRHCCPEQMLDDLVDFARSWPPDLVLWDWMTYAGAIAARACGAAHARVLGGTDALVQLRRAWREAAPDDNRQDPLRAWLEPQLRRYGCDFAEDAVTGMWTVDTQPEWAWSPGGVHRLPVRQLAHNGPSVVPRELQAPPRRPRVCVTMGGSQRGGTYSEASPAALLEAVADLDVEVVATFTEAELGGRALPDNVRVYDYVPLTVLLPTCAAVVHHGGFGTMISALECGVPQLVVPGEFWSNKWYGPVAYANGLQQEGAGCYVADSDRLTPDLLRTRLKEVLGDPSYREAAQRLRREAIARPAPSAVVPALEQLTAAHLAAASALPEGAR</sequence>
<dbReference type="Gene3D" id="3.40.50.2000">
    <property type="entry name" value="Glycogen Phosphorylase B"/>
    <property type="match status" value="2"/>
</dbReference>
<evidence type="ECO:0000313" key="8">
    <source>
        <dbReference type="EMBL" id="ARF66339.1"/>
    </source>
</evidence>
<dbReference type="GO" id="GO:0008194">
    <property type="term" value="F:UDP-glycosyltransferase activity"/>
    <property type="evidence" value="ECO:0007669"/>
    <property type="project" value="InterPro"/>
</dbReference>
<dbReference type="AlphaFoldDB" id="A0A1V0UM50"/>
<evidence type="ECO:0000256" key="4">
    <source>
        <dbReference type="ARBA" id="ARBA00023194"/>
    </source>
</evidence>
<dbReference type="InterPro" id="IPR010610">
    <property type="entry name" value="EryCIII-like_C"/>
</dbReference>
<reference evidence="8 9" key="1">
    <citation type="submission" date="2017-03" db="EMBL/GenBank/DDBJ databases">
        <title>Complete Genome Sequence of a natural compounds producer, Streptomyces violaceus S21.</title>
        <authorList>
            <person name="Zhong C."/>
            <person name="Zhao Z."/>
            <person name="Fu J."/>
            <person name="Zong G."/>
            <person name="Qin R."/>
            <person name="Cao G."/>
        </authorList>
    </citation>
    <scope>NUCLEOTIDE SEQUENCE [LARGE SCALE GENOMIC DNA]</scope>
    <source>
        <strain evidence="8 9">S21</strain>
    </source>
</reference>
<dbReference type="GO" id="GO:0016758">
    <property type="term" value="F:hexosyltransferase activity"/>
    <property type="evidence" value="ECO:0007669"/>
    <property type="project" value="UniProtKB-ARBA"/>
</dbReference>
<dbReference type="InterPro" id="IPR002213">
    <property type="entry name" value="UDP_glucos_trans"/>
</dbReference>
<comment type="similarity">
    <text evidence="1">Belongs to the glycosyltransferase 28 family.</text>
</comment>
<dbReference type="Proteomes" id="UP000192445">
    <property type="component" value="Chromosome"/>
</dbReference>
<dbReference type="CDD" id="cd03784">
    <property type="entry name" value="GT1_Gtf-like"/>
    <property type="match status" value="1"/>
</dbReference>
<dbReference type="InterPro" id="IPR030953">
    <property type="entry name" value="Glycosyl_450act"/>
</dbReference>
<proteinExistence type="inferred from homology"/>
<dbReference type="PANTHER" id="PTHR48050:SF13">
    <property type="entry name" value="STEROL 3-BETA-GLUCOSYLTRANSFERASE UGT80A2"/>
    <property type="match status" value="1"/>
</dbReference>
<feature type="domain" description="Erythromycin biosynthesis protein CIII-like C-terminal" evidence="6">
    <location>
        <begin position="268"/>
        <end position="417"/>
    </location>
</feature>
<keyword evidence="4" id="KW-0045">Antibiotic biosynthesis</keyword>
<dbReference type="PANTHER" id="PTHR48050">
    <property type="entry name" value="STEROL 3-BETA-GLUCOSYLTRANSFERASE"/>
    <property type="match status" value="1"/>
</dbReference>
<feature type="region of interest" description="Disordered" evidence="5">
    <location>
        <begin position="63"/>
        <end position="93"/>
    </location>
</feature>
<evidence type="ECO:0000313" key="9">
    <source>
        <dbReference type="Proteomes" id="UP000192445"/>
    </source>
</evidence>